<gene>
    <name evidence="2" type="ORF">JOL62DRAFT_616819</name>
</gene>
<evidence type="ECO:0000313" key="3">
    <source>
        <dbReference type="Proteomes" id="UP001367316"/>
    </source>
</evidence>
<comment type="caution">
    <text evidence="2">The sequence shown here is derived from an EMBL/GenBank/DDBJ whole genome shotgun (WGS) entry which is preliminary data.</text>
</comment>
<keyword evidence="3" id="KW-1185">Reference proteome</keyword>
<sequence length="179" mass="19859">MSRSNSTSRRSRQRRRLLCLGNATIGLAFILGLALGYLAAHHSRTPTPTTTTTDNLELIIDKLKQQSEWALEDCGELSNGKDDSWAKDYEYDEKPLWYKNEMSVGHEARDADAFGKGSEFGGYGADAPPPRPTQHGLSIMSGAYWDDAIDGAWSWQYAGGGETGRDFDAFLCIKWIEGM</sequence>
<feature type="transmembrane region" description="Helical" evidence="1">
    <location>
        <begin position="20"/>
        <end position="40"/>
    </location>
</feature>
<keyword evidence="1" id="KW-1133">Transmembrane helix</keyword>
<accession>A0ABR1MVJ7</accession>
<protein>
    <submittedName>
        <fullName evidence="2">Uncharacterized protein</fullName>
    </submittedName>
</protein>
<name>A0ABR1MVJ7_9PEZI</name>
<keyword evidence="1" id="KW-0812">Transmembrane</keyword>
<reference evidence="2 3" key="1">
    <citation type="submission" date="2024-04" db="EMBL/GenBank/DDBJ databases">
        <title>Phyllosticta paracitricarpa is synonymous to the EU quarantine fungus P. citricarpa based on phylogenomic analyses.</title>
        <authorList>
            <consortium name="Lawrence Berkeley National Laboratory"/>
            <person name="Van ingen-buijs V.A."/>
            <person name="Van westerhoven A.C."/>
            <person name="Haridas S."/>
            <person name="Skiadas P."/>
            <person name="Martin F."/>
            <person name="Groenewald J.Z."/>
            <person name="Crous P.W."/>
            <person name="Seidl M.F."/>
        </authorList>
    </citation>
    <scope>NUCLEOTIDE SEQUENCE [LARGE SCALE GENOMIC DNA]</scope>
    <source>
        <strain evidence="2 3">CBS 141358</strain>
    </source>
</reference>
<keyword evidence="1" id="KW-0472">Membrane</keyword>
<dbReference type="Proteomes" id="UP001367316">
    <property type="component" value="Unassembled WGS sequence"/>
</dbReference>
<organism evidence="2 3">
    <name type="scientific">Phyllosticta paracitricarpa</name>
    <dbReference type="NCBI Taxonomy" id="2016321"/>
    <lineage>
        <taxon>Eukaryota</taxon>
        <taxon>Fungi</taxon>
        <taxon>Dikarya</taxon>
        <taxon>Ascomycota</taxon>
        <taxon>Pezizomycotina</taxon>
        <taxon>Dothideomycetes</taxon>
        <taxon>Dothideomycetes incertae sedis</taxon>
        <taxon>Botryosphaeriales</taxon>
        <taxon>Phyllostictaceae</taxon>
        <taxon>Phyllosticta</taxon>
    </lineage>
</organism>
<evidence type="ECO:0000313" key="2">
    <source>
        <dbReference type="EMBL" id="KAK7605741.1"/>
    </source>
</evidence>
<evidence type="ECO:0000256" key="1">
    <source>
        <dbReference type="SAM" id="Phobius"/>
    </source>
</evidence>
<dbReference type="EMBL" id="JBBPBF010000070">
    <property type="protein sequence ID" value="KAK7605741.1"/>
    <property type="molecule type" value="Genomic_DNA"/>
</dbReference>
<proteinExistence type="predicted"/>